<evidence type="ECO:0000313" key="3">
    <source>
        <dbReference type="EMBL" id="KAF3197434.1"/>
    </source>
</evidence>
<name>A0A6G1LUF7_ORBOL</name>
<organism evidence="1 6">
    <name type="scientific">Orbilia oligospora</name>
    <name type="common">Nematode-trapping fungus</name>
    <name type="synonym">Arthrobotrys oligospora</name>
    <dbReference type="NCBI Taxonomy" id="2813651"/>
    <lineage>
        <taxon>Eukaryota</taxon>
        <taxon>Fungi</taxon>
        <taxon>Dikarya</taxon>
        <taxon>Ascomycota</taxon>
        <taxon>Pezizomycotina</taxon>
        <taxon>Orbiliomycetes</taxon>
        <taxon>Orbiliales</taxon>
        <taxon>Orbiliaceae</taxon>
        <taxon>Orbilia</taxon>
    </lineage>
</organism>
<dbReference type="EMBL" id="WIPF01000275">
    <property type="protein sequence ID" value="KAF3197434.1"/>
    <property type="molecule type" value="Genomic_DNA"/>
</dbReference>
<proteinExistence type="predicted"/>
<dbReference type="EMBL" id="WIWT01000194">
    <property type="protein sequence ID" value="KAF3196821.1"/>
    <property type="molecule type" value="Genomic_DNA"/>
</dbReference>
<gene>
    <name evidence="4" type="ORF">TWF106_011731</name>
    <name evidence="3" type="ORF">TWF191_011421</name>
    <name evidence="2" type="ORF">TWF679_011482</name>
    <name evidence="1" type="ORF">TWF788_011648</name>
</gene>
<dbReference type="Proteomes" id="UP000483672">
    <property type="component" value="Unassembled WGS sequence"/>
</dbReference>
<comment type="caution">
    <text evidence="1">The sequence shown here is derived from an EMBL/GenBank/DDBJ whole genome shotgun (WGS) entry which is preliminary data.</text>
</comment>
<evidence type="ECO:0000313" key="5">
    <source>
        <dbReference type="Proteomes" id="UP000472727"/>
    </source>
</evidence>
<evidence type="ECO:0000313" key="1">
    <source>
        <dbReference type="EMBL" id="KAF3158700.1"/>
    </source>
</evidence>
<reference evidence="5 6" key="1">
    <citation type="submission" date="2019-06" db="EMBL/GenBank/DDBJ databases">
        <authorList>
            <person name="Palmer J.M."/>
        </authorList>
    </citation>
    <scope>NUCLEOTIDE SEQUENCE [LARGE SCALE GENOMIC DNA]</scope>
    <source>
        <strain evidence="4 5">TWF106</strain>
        <strain evidence="3 7">TWF191</strain>
        <strain evidence="2">TWF679</strain>
        <strain evidence="1 6">TWF788</strain>
    </source>
</reference>
<dbReference type="EMBL" id="WIWS01000065">
    <property type="protein sequence ID" value="KAF3213296.1"/>
    <property type="molecule type" value="Genomic_DNA"/>
</dbReference>
<dbReference type="AlphaFoldDB" id="A0A6G1LUF7"/>
<evidence type="ECO:0000313" key="7">
    <source>
        <dbReference type="Proteomes" id="UP000483672"/>
    </source>
</evidence>
<evidence type="ECO:0000313" key="6">
    <source>
        <dbReference type="Proteomes" id="UP000479691"/>
    </source>
</evidence>
<accession>A0A6G1LUF7</accession>
<dbReference type="Proteomes" id="UP000614610">
    <property type="component" value="Unassembled WGS sequence"/>
</dbReference>
<dbReference type="Proteomes" id="UP000479691">
    <property type="component" value="Unassembled WGS sequence"/>
</dbReference>
<evidence type="ECO:0000313" key="4">
    <source>
        <dbReference type="EMBL" id="KAF3213296.1"/>
    </source>
</evidence>
<dbReference type="EMBL" id="JAABOE010000206">
    <property type="protein sequence ID" value="KAF3158700.1"/>
    <property type="molecule type" value="Genomic_DNA"/>
</dbReference>
<protein>
    <submittedName>
        <fullName evidence="1">Uncharacterized protein</fullName>
    </submittedName>
</protein>
<evidence type="ECO:0000313" key="2">
    <source>
        <dbReference type="EMBL" id="KAF3196821.1"/>
    </source>
</evidence>
<dbReference type="Proteomes" id="UP000472727">
    <property type="component" value="Unassembled WGS sequence"/>
</dbReference>
<sequence length="96" mass="10940">MRILPSPTCSPMSCPRSLLVDVTTYRSRRLHSTKFFFFLPFNPSTSGPGSFLDSTGHPRSRHVQLPKQPSRPVLEILSLVRSWFRQSIDGYLALSF</sequence>